<evidence type="ECO:0000313" key="2">
    <source>
        <dbReference type="EMBL" id="CAF4224070.1"/>
    </source>
</evidence>
<organism evidence="1 3">
    <name type="scientific">Rotaria magnacalcarata</name>
    <dbReference type="NCBI Taxonomy" id="392030"/>
    <lineage>
        <taxon>Eukaryota</taxon>
        <taxon>Metazoa</taxon>
        <taxon>Spiralia</taxon>
        <taxon>Gnathifera</taxon>
        <taxon>Rotifera</taxon>
        <taxon>Eurotatoria</taxon>
        <taxon>Bdelloidea</taxon>
        <taxon>Philodinida</taxon>
        <taxon>Philodinidae</taxon>
        <taxon>Rotaria</taxon>
    </lineage>
</organism>
<gene>
    <name evidence="2" type="ORF">UXM345_LOCUS29269</name>
    <name evidence="1" type="ORF">XDN619_LOCUS12652</name>
</gene>
<dbReference type="EMBL" id="CAJNRG010004967">
    <property type="protein sequence ID" value="CAF2071396.1"/>
    <property type="molecule type" value="Genomic_DNA"/>
</dbReference>
<evidence type="ECO:0000313" key="1">
    <source>
        <dbReference type="EMBL" id="CAF2071396.1"/>
    </source>
</evidence>
<dbReference type="Proteomes" id="UP000663887">
    <property type="component" value="Unassembled WGS sequence"/>
</dbReference>
<dbReference type="AlphaFoldDB" id="A0A816RDK9"/>
<protein>
    <submittedName>
        <fullName evidence="1">Uncharacterized protein</fullName>
    </submittedName>
</protein>
<dbReference type="SUPFAM" id="SSF52047">
    <property type="entry name" value="RNI-like"/>
    <property type="match status" value="1"/>
</dbReference>
<dbReference type="EMBL" id="CAJOBF010007112">
    <property type="protein sequence ID" value="CAF4224070.1"/>
    <property type="molecule type" value="Genomic_DNA"/>
</dbReference>
<evidence type="ECO:0000313" key="3">
    <source>
        <dbReference type="Proteomes" id="UP000663887"/>
    </source>
</evidence>
<proteinExistence type="predicted"/>
<accession>A0A816RDK9</accession>
<comment type="caution">
    <text evidence="1">The sequence shown here is derived from an EMBL/GenBank/DDBJ whole genome shotgun (WGS) entry which is preliminary data.</text>
</comment>
<name>A0A816RDK9_9BILA</name>
<reference evidence="1" key="1">
    <citation type="submission" date="2021-02" db="EMBL/GenBank/DDBJ databases">
        <authorList>
            <person name="Nowell W R."/>
        </authorList>
    </citation>
    <scope>NUCLEOTIDE SEQUENCE</scope>
</reference>
<dbReference type="Proteomes" id="UP000663842">
    <property type="component" value="Unassembled WGS sequence"/>
</dbReference>
<sequence>MPFLQRLRLDISSEDKHVTNGKKFIEVLPSTLIEIHLFIMYYLSTSGNETDTILSTWPSYIRVIRLPHESNRYGVIHTVPCDLFSMFIPAYVASSMMAGSKYTRKVQYLKICGEQCSSGINLIVQHFHQVRTLTIGSSYNSHSITFQSNQTIVLDLPHLKRLNINGIYEIFHLVEAAPNLDYLKIDLNSFNIALDDISTCELLQKRIVSFRDNLIIFEIFLCAWRSQQFSYSLVLAVLSMWKGKNLRSFHIKGSLTYDVSTNLSQWLINHSHLDGEDSFYVEYDSKWIVVWYQ</sequence>